<name>A0ABP8HRP2_9BURK</name>
<gene>
    <name evidence="3" type="ORF">GCM10023144_46050</name>
</gene>
<dbReference type="InterPro" id="IPR005064">
    <property type="entry name" value="BUG"/>
</dbReference>
<keyword evidence="2" id="KW-0732">Signal</keyword>
<keyword evidence="4" id="KW-1185">Reference proteome</keyword>
<dbReference type="Proteomes" id="UP001501671">
    <property type="component" value="Unassembled WGS sequence"/>
</dbReference>
<dbReference type="PANTHER" id="PTHR42928">
    <property type="entry name" value="TRICARBOXYLATE-BINDING PROTEIN"/>
    <property type="match status" value="1"/>
</dbReference>
<dbReference type="SUPFAM" id="SSF53850">
    <property type="entry name" value="Periplasmic binding protein-like II"/>
    <property type="match status" value="1"/>
</dbReference>
<dbReference type="Gene3D" id="3.40.190.10">
    <property type="entry name" value="Periplasmic binding protein-like II"/>
    <property type="match status" value="1"/>
</dbReference>
<accession>A0ABP8HRP2</accession>
<dbReference type="PANTHER" id="PTHR42928:SF5">
    <property type="entry name" value="BLR1237 PROTEIN"/>
    <property type="match status" value="1"/>
</dbReference>
<dbReference type="PIRSF" id="PIRSF017082">
    <property type="entry name" value="YflP"/>
    <property type="match status" value="1"/>
</dbReference>
<evidence type="ECO:0000313" key="4">
    <source>
        <dbReference type="Proteomes" id="UP001501671"/>
    </source>
</evidence>
<feature type="chain" id="PRO_5046498338" evidence="2">
    <location>
        <begin position="29"/>
        <end position="327"/>
    </location>
</feature>
<proteinExistence type="inferred from homology"/>
<protein>
    <submittedName>
        <fullName evidence="3">Tripartite tricarboxylate transporter substrate binding protein</fullName>
    </submittedName>
</protein>
<dbReference type="EMBL" id="BAABFO010000037">
    <property type="protein sequence ID" value="GAA4343293.1"/>
    <property type="molecule type" value="Genomic_DNA"/>
</dbReference>
<organism evidence="3 4">
    <name type="scientific">Pigmentiphaga soli</name>
    <dbReference type="NCBI Taxonomy" id="1007095"/>
    <lineage>
        <taxon>Bacteria</taxon>
        <taxon>Pseudomonadati</taxon>
        <taxon>Pseudomonadota</taxon>
        <taxon>Betaproteobacteria</taxon>
        <taxon>Burkholderiales</taxon>
        <taxon>Alcaligenaceae</taxon>
        <taxon>Pigmentiphaga</taxon>
    </lineage>
</organism>
<sequence length="327" mass="34195">MHRRIPILVLQASAALAVAGMACTPAAAQTYPAKAVRFVVPFAAGGGNDFLARDLSTQLQARLGQSFVVENRAGAGGLIGSDIVARAPADGYTLLMAANSAAIVDAASKAPPFRLARDLAGVAMVANIPMILVVANDVPARSVPELIDLLKRNPGKLNYASAGPGTIMHMTAEVFSAATGTSMTHIPFKGASQMVPEVIAGRVQVLFGAANSLIPFIKSGQVRALAVAGGSRWSGMPDLPTIAESGVPGFDLNIWYGVLAPKATPRPVIDKLNREINAYLATPAARQVLAAQGMEPMIGTPKQFDELVETDVERWTAVARKIGFSME</sequence>
<dbReference type="RefSeq" id="WP_345252291.1">
    <property type="nucleotide sequence ID" value="NZ_BAABFO010000037.1"/>
</dbReference>
<feature type="signal peptide" evidence="2">
    <location>
        <begin position="1"/>
        <end position="28"/>
    </location>
</feature>
<evidence type="ECO:0000256" key="1">
    <source>
        <dbReference type="ARBA" id="ARBA00006987"/>
    </source>
</evidence>
<dbReference type="InterPro" id="IPR042100">
    <property type="entry name" value="Bug_dom1"/>
</dbReference>
<dbReference type="Gene3D" id="3.40.190.150">
    <property type="entry name" value="Bordetella uptake gene, domain 1"/>
    <property type="match status" value="1"/>
</dbReference>
<evidence type="ECO:0000256" key="2">
    <source>
        <dbReference type="SAM" id="SignalP"/>
    </source>
</evidence>
<reference evidence="4" key="1">
    <citation type="journal article" date="2019" name="Int. J. Syst. Evol. Microbiol.">
        <title>The Global Catalogue of Microorganisms (GCM) 10K type strain sequencing project: providing services to taxonomists for standard genome sequencing and annotation.</title>
        <authorList>
            <consortium name="The Broad Institute Genomics Platform"/>
            <consortium name="The Broad Institute Genome Sequencing Center for Infectious Disease"/>
            <person name="Wu L."/>
            <person name="Ma J."/>
        </authorList>
    </citation>
    <scope>NUCLEOTIDE SEQUENCE [LARGE SCALE GENOMIC DNA]</scope>
    <source>
        <strain evidence="4">JCM 17666</strain>
    </source>
</reference>
<comment type="caution">
    <text evidence="3">The sequence shown here is derived from an EMBL/GenBank/DDBJ whole genome shotgun (WGS) entry which is preliminary data.</text>
</comment>
<comment type="similarity">
    <text evidence="1">Belongs to the UPF0065 (bug) family.</text>
</comment>
<evidence type="ECO:0000313" key="3">
    <source>
        <dbReference type="EMBL" id="GAA4343293.1"/>
    </source>
</evidence>
<dbReference type="CDD" id="cd13578">
    <property type="entry name" value="PBP2_Bug27"/>
    <property type="match status" value="1"/>
</dbReference>
<dbReference type="PROSITE" id="PS51257">
    <property type="entry name" value="PROKAR_LIPOPROTEIN"/>
    <property type="match status" value="1"/>
</dbReference>
<dbReference type="Pfam" id="PF03401">
    <property type="entry name" value="TctC"/>
    <property type="match status" value="1"/>
</dbReference>